<dbReference type="InterPro" id="IPR050495">
    <property type="entry name" value="ATG22/LtaA_families"/>
</dbReference>
<dbReference type="AlphaFoldDB" id="A0A8J3NB13"/>
<feature type="transmembrane region" description="Helical" evidence="6">
    <location>
        <begin position="257"/>
        <end position="275"/>
    </location>
</feature>
<feature type="transmembrane region" description="Helical" evidence="6">
    <location>
        <begin position="24"/>
        <end position="46"/>
    </location>
</feature>
<dbReference type="SUPFAM" id="SSF103473">
    <property type="entry name" value="MFS general substrate transporter"/>
    <property type="match status" value="1"/>
</dbReference>
<feature type="transmembrane region" description="Helical" evidence="6">
    <location>
        <begin position="203"/>
        <end position="226"/>
    </location>
</feature>
<reference evidence="8" key="1">
    <citation type="submission" date="2021-01" db="EMBL/GenBank/DDBJ databases">
        <title>Whole genome shotgun sequence of Actinocatenispora rupis NBRC 107355.</title>
        <authorList>
            <person name="Komaki H."/>
            <person name="Tamura T."/>
        </authorList>
    </citation>
    <scope>NUCLEOTIDE SEQUENCE</scope>
    <source>
        <strain evidence="8">NBRC 107355</strain>
    </source>
</reference>
<protein>
    <submittedName>
        <fullName evidence="8">MFS transporter</fullName>
    </submittedName>
</protein>
<keyword evidence="4 6" id="KW-1133">Transmembrane helix</keyword>
<feature type="transmembrane region" description="Helical" evidence="6">
    <location>
        <begin position="419"/>
        <end position="440"/>
    </location>
</feature>
<accession>A0A8J3NB13</accession>
<gene>
    <name evidence="8" type="ORF">Aru02nite_35250</name>
</gene>
<dbReference type="Gene3D" id="1.20.1250.20">
    <property type="entry name" value="MFS general substrate transporter like domains"/>
    <property type="match status" value="1"/>
</dbReference>
<evidence type="ECO:0000313" key="9">
    <source>
        <dbReference type="Proteomes" id="UP000612808"/>
    </source>
</evidence>
<keyword evidence="3 6" id="KW-0812">Transmembrane</keyword>
<dbReference type="GO" id="GO:0022857">
    <property type="term" value="F:transmembrane transporter activity"/>
    <property type="evidence" value="ECO:0007669"/>
    <property type="project" value="InterPro"/>
</dbReference>
<feature type="transmembrane region" description="Helical" evidence="6">
    <location>
        <begin position="78"/>
        <end position="98"/>
    </location>
</feature>
<dbReference type="PANTHER" id="PTHR23519:SF1">
    <property type="entry name" value="AUTOPHAGY-RELATED PROTEIN 22"/>
    <property type="match status" value="1"/>
</dbReference>
<evidence type="ECO:0000256" key="3">
    <source>
        <dbReference type="ARBA" id="ARBA00022692"/>
    </source>
</evidence>
<proteinExistence type="predicted"/>
<dbReference type="EMBL" id="BOMB01000019">
    <property type="protein sequence ID" value="GID12636.1"/>
    <property type="molecule type" value="Genomic_DNA"/>
</dbReference>
<feature type="transmembrane region" description="Helical" evidence="6">
    <location>
        <begin position="330"/>
        <end position="350"/>
    </location>
</feature>
<dbReference type="Proteomes" id="UP000612808">
    <property type="component" value="Unassembled WGS sequence"/>
</dbReference>
<evidence type="ECO:0000259" key="7">
    <source>
        <dbReference type="PROSITE" id="PS50850"/>
    </source>
</evidence>
<dbReference type="InterPro" id="IPR024671">
    <property type="entry name" value="Atg22-like"/>
</dbReference>
<dbReference type="GO" id="GO:0005886">
    <property type="term" value="C:plasma membrane"/>
    <property type="evidence" value="ECO:0007669"/>
    <property type="project" value="UniProtKB-SubCell"/>
</dbReference>
<dbReference type="InterPro" id="IPR036259">
    <property type="entry name" value="MFS_trans_sf"/>
</dbReference>
<feature type="transmembrane region" description="Helical" evidence="6">
    <location>
        <begin position="170"/>
        <end position="191"/>
    </location>
</feature>
<keyword evidence="5 6" id="KW-0472">Membrane</keyword>
<keyword evidence="9" id="KW-1185">Reference proteome</keyword>
<dbReference type="InterPro" id="IPR020846">
    <property type="entry name" value="MFS_dom"/>
</dbReference>
<name>A0A8J3NB13_9ACTN</name>
<feature type="transmembrane region" description="Helical" evidence="6">
    <location>
        <begin position="110"/>
        <end position="128"/>
    </location>
</feature>
<evidence type="ECO:0000313" key="8">
    <source>
        <dbReference type="EMBL" id="GID12636.1"/>
    </source>
</evidence>
<dbReference type="Pfam" id="PF11700">
    <property type="entry name" value="ATG22"/>
    <property type="match status" value="1"/>
</dbReference>
<dbReference type="PROSITE" id="PS50850">
    <property type="entry name" value="MFS"/>
    <property type="match status" value="1"/>
</dbReference>
<feature type="domain" description="Major facilitator superfamily (MFS) profile" evidence="7">
    <location>
        <begin position="35"/>
        <end position="445"/>
    </location>
</feature>
<dbReference type="PANTHER" id="PTHR23519">
    <property type="entry name" value="AUTOPHAGY-RELATED PROTEIN 22"/>
    <property type="match status" value="1"/>
</dbReference>
<keyword evidence="2" id="KW-0813">Transport</keyword>
<evidence type="ECO:0000256" key="1">
    <source>
        <dbReference type="ARBA" id="ARBA00004651"/>
    </source>
</evidence>
<feature type="transmembrane region" description="Helical" evidence="6">
    <location>
        <begin position="134"/>
        <end position="158"/>
    </location>
</feature>
<feature type="transmembrane region" description="Helical" evidence="6">
    <location>
        <begin position="390"/>
        <end position="413"/>
    </location>
</feature>
<feature type="transmembrane region" description="Helical" evidence="6">
    <location>
        <begin position="295"/>
        <end position="318"/>
    </location>
</feature>
<comment type="subcellular location">
    <subcellularLocation>
        <location evidence="1">Cell membrane</location>
        <topology evidence="1">Multi-pass membrane protein</topology>
    </subcellularLocation>
</comment>
<evidence type="ECO:0000256" key="5">
    <source>
        <dbReference type="ARBA" id="ARBA00023136"/>
    </source>
</evidence>
<evidence type="ECO:0000256" key="4">
    <source>
        <dbReference type="ARBA" id="ARBA00022989"/>
    </source>
</evidence>
<feature type="transmembrane region" description="Helical" evidence="6">
    <location>
        <begin position="356"/>
        <end position="378"/>
    </location>
</feature>
<comment type="caution">
    <text evidence="8">The sequence shown here is derived from an EMBL/GenBank/DDBJ whole genome shotgun (WGS) entry which is preliminary data.</text>
</comment>
<sequence>MTVGVDAPVPGLTSSRRDRIGWYFYDWANHAFITVVSTVFLGPYLIAVTKVAAGCGAGDACTNRYVHPLGIPVAPGSYFSYLVAISTLLTVVVLPVVGALADRSAHKKRMLVVFAYVGAAATTAMVFVTGGRYLLGGVLFLVANISLGAATVVYNSFLPQLAGPEKRDSISSIGWSFGYLGGGLLLALSLVANLLKLGDTLTVARYCIVAAGLWWGGFTLVTVFLLPERHEPVAEMPTRGSVLGAGFRQLGGTLRGLVKSFPLTVFFLVAFLIYNDGIQTVISQASVYGTNQLQLSQAVLLVTILVVQIVAFGGALLLGRLAKLIGARKTVLIALVCWIAVIVTAFWLPAGKALPFIGLGVAIGLVMGGSQALSRSLYSQLIPTGKEAEYFGIYAIGDKGTSWLGSLLFGLVYQFTFNYRLGIVSLLVFFVLGFVLLAAVPMRRAIQAAGNTPPRLL</sequence>
<evidence type="ECO:0000256" key="2">
    <source>
        <dbReference type="ARBA" id="ARBA00022448"/>
    </source>
</evidence>
<organism evidence="8 9">
    <name type="scientific">Actinocatenispora rupis</name>
    <dbReference type="NCBI Taxonomy" id="519421"/>
    <lineage>
        <taxon>Bacteria</taxon>
        <taxon>Bacillati</taxon>
        <taxon>Actinomycetota</taxon>
        <taxon>Actinomycetes</taxon>
        <taxon>Micromonosporales</taxon>
        <taxon>Micromonosporaceae</taxon>
        <taxon>Actinocatenispora</taxon>
    </lineage>
</organism>
<evidence type="ECO:0000256" key="6">
    <source>
        <dbReference type="SAM" id="Phobius"/>
    </source>
</evidence>